<dbReference type="SMART" id="SM00963">
    <property type="entry name" value="SRP54_N"/>
    <property type="match status" value="1"/>
</dbReference>
<comment type="function">
    <text evidence="10">Involved in targeting and insertion of nascent membrane proteins into the cytoplasmic membrane. Acts as a receptor for the complex formed by the signal recognition particle (SRP) and the ribosome-nascent chain (RNC). Interaction with SRP-RNC leads to the transfer of the RNC complex to the Sec translocase for insertion into the membrane, the hydrolysis of GTP by both Ffh and FtsY, and the dissociation of the SRP-FtsY complex into the individual components.</text>
</comment>
<proteinExistence type="inferred from homology"/>
<feature type="binding site" evidence="10">
    <location>
        <begin position="117"/>
        <end position="124"/>
    </location>
    <ligand>
        <name>GTP</name>
        <dbReference type="ChEBI" id="CHEBI:37565"/>
    </ligand>
</feature>
<dbReference type="InterPro" id="IPR036225">
    <property type="entry name" value="SRP/SRP_N"/>
</dbReference>
<evidence type="ECO:0000256" key="3">
    <source>
        <dbReference type="ARBA" id="ARBA00022490"/>
    </source>
</evidence>
<dbReference type="KEGG" id="trb:HB776_24920"/>
<dbReference type="InterPro" id="IPR000897">
    <property type="entry name" value="SRP54_GTPase_dom"/>
</dbReference>
<dbReference type="PANTHER" id="PTHR43134:SF1">
    <property type="entry name" value="SIGNAL RECOGNITION PARTICLE RECEPTOR SUBUNIT ALPHA"/>
    <property type="match status" value="1"/>
</dbReference>
<evidence type="ECO:0000313" key="11">
    <source>
        <dbReference type="EMBL" id="QND74076.1"/>
    </source>
</evidence>
<dbReference type="HAMAP" id="MF_00920">
    <property type="entry name" value="FtsY"/>
    <property type="match status" value="1"/>
</dbReference>
<comment type="subcellular location">
    <subcellularLocation>
        <location evidence="1">Cell inner membrane</location>
        <topology evidence="1">Peripheral membrane protein</topology>
        <orientation evidence="1">Cytoplasmic side</orientation>
    </subcellularLocation>
    <subcellularLocation>
        <location evidence="10">Cell membrane</location>
        <topology evidence="10">Peripheral membrane protein</topology>
        <orientation evidence="10">Cytoplasmic side</orientation>
    </subcellularLocation>
    <subcellularLocation>
        <location evidence="10">Cytoplasm</location>
    </subcellularLocation>
</comment>
<dbReference type="AlphaFoldDB" id="A0A7G6U4Z4"/>
<dbReference type="Pfam" id="PF00448">
    <property type="entry name" value="SRP54"/>
    <property type="match status" value="1"/>
</dbReference>
<keyword evidence="8 10" id="KW-0675">Receptor</keyword>
<gene>
    <name evidence="10 11" type="primary">ftsY</name>
    <name evidence="11" type="ORF">HB776_24920</name>
</gene>
<dbReference type="Pfam" id="PF02881">
    <property type="entry name" value="SRP54_N"/>
    <property type="match status" value="1"/>
</dbReference>
<dbReference type="EC" id="3.6.5.4" evidence="10"/>
<dbReference type="InterPro" id="IPR042101">
    <property type="entry name" value="SRP54_N_sf"/>
</dbReference>
<keyword evidence="5 10" id="KW-0378">Hydrolase</keyword>
<dbReference type="GO" id="GO:0005737">
    <property type="term" value="C:cytoplasm"/>
    <property type="evidence" value="ECO:0007669"/>
    <property type="project" value="UniProtKB-SubCell"/>
</dbReference>
<evidence type="ECO:0000256" key="4">
    <source>
        <dbReference type="ARBA" id="ARBA00022741"/>
    </source>
</evidence>
<evidence type="ECO:0000313" key="12">
    <source>
        <dbReference type="Proteomes" id="UP000515291"/>
    </source>
</evidence>
<evidence type="ECO:0000256" key="2">
    <source>
        <dbReference type="ARBA" id="ARBA00022475"/>
    </source>
</evidence>
<keyword evidence="4 10" id="KW-0547">Nucleotide-binding</keyword>
<keyword evidence="3 10" id="KW-0963">Cytoplasm</keyword>
<dbReference type="SUPFAM" id="SSF47364">
    <property type="entry name" value="Domain of the SRP/SRP receptor G-proteins"/>
    <property type="match status" value="1"/>
</dbReference>
<dbReference type="InterPro" id="IPR027417">
    <property type="entry name" value="P-loop_NTPase"/>
</dbReference>
<evidence type="ECO:0000256" key="1">
    <source>
        <dbReference type="ARBA" id="ARBA00004515"/>
    </source>
</evidence>
<dbReference type="InterPro" id="IPR003593">
    <property type="entry name" value="AAA+_ATPase"/>
</dbReference>
<keyword evidence="6 10" id="KW-0342">GTP-binding</keyword>
<dbReference type="GO" id="GO:0005047">
    <property type="term" value="F:signal recognition particle binding"/>
    <property type="evidence" value="ECO:0007669"/>
    <property type="project" value="TreeGrafter"/>
</dbReference>
<dbReference type="CDD" id="cd17874">
    <property type="entry name" value="FtsY"/>
    <property type="match status" value="1"/>
</dbReference>
<feature type="binding site" evidence="10">
    <location>
        <begin position="263"/>
        <end position="266"/>
    </location>
    <ligand>
        <name>GTP</name>
        <dbReference type="ChEBI" id="CHEBI:37565"/>
    </ligand>
</feature>
<comment type="catalytic activity">
    <reaction evidence="9 10">
        <text>GTP + H2O = GDP + phosphate + H(+)</text>
        <dbReference type="Rhea" id="RHEA:19669"/>
        <dbReference type="ChEBI" id="CHEBI:15377"/>
        <dbReference type="ChEBI" id="CHEBI:15378"/>
        <dbReference type="ChEBI" id="CHEBI:37565"/>
        <dbReference type="ChEBI" id="CHEBI:43474"/>
        <dbReference type="ChEBI" id="CHEBI:58189"/>
        <dbReference type="EC" id="3.6.5.4"/>
    </reaction>
</comment>
<dbReference type="InterPro" id="IPR013822">
    <property type="entry name" value="Signal_recog_particl_SRP54_hlx"/>
</dbReference>
<dbReference type="GO" id="GO:0006614">
    <property type="term" value="P:SRP-dependent cotranslational protein targeting to membrane"/>
    <property type="evidence" value="ECO:0007669"/>
    <property type="project" value="InterPro"/>
</dbReference>
<protein>
    <recommendedName>
        <fullName evidence="10">Signal recognition particle receptor FtsY</fullName>
        <shortName evidence="10">SRP receptor</shortName>
        <ecNumber evidence="10">3.6.5.4</ecNumber>
    </recommendedName>
</protein>
<dbReference type="Gene3D" id="3.40.50.300">
    <property type="entry name" value="P-loop containing nucleotide triphosphate hydrolases"/>
    <property type="match status" value="1"/>
</dbReference>
<dbReference type="SMART" id="SM00962">
    <property type="entry name" value="SRP54"/>
    <property type="match status" value="1"/>
</dbReference>
<dbReference type="PANTHER" id="PTHR43134">
    <property type="entry name" value="SIGNAL RECOGNITION PARTICLE RECEPTOR SUBUNIT ALPHA"/>
    <property type="match status" value="1"/>
</dbReference>
<feature type="binding site" evidence="10">
    <location>
        <begin position="199"/>
        <end position="203"/>
    </location>
    <ligand>
        <name>GTP</name>
        <dbReference type="ChEBI" id="CHEBI:37565"/>
    </ligand>
</feature>
<evidence type="ECO:0000256" key="10">
    <source>
        <dbReference type="HAMAP-Rule" id="MF_00920"/>
    </source>
</evidence>
<comment type="similarity">
    <text evidence="10">Belongs to the GTP-binding SRP family. FtsY subfamily.</text>
</comment>
<dbReference type="InterPro" id="IPR004390">
    <property type="entry name" value="SR_rcpt_FtsY"/>
</dbReference>
<dbReference type="SMART" id="SM00382">
    <property type="entry name" value="AAA"/>
    <property type="match status" value="1"/>
</dbReference>
<organism evidence="11 12">
    <name type="scientific">Tardiphaga robiniae</name>
    <dbReference type="NCBI Taxonomy" id="943830"/>
    <lineage>
        <taxon>Bacteria</taxon>
        <taxon>Pseudomonadati</taxon>
        <taxon>Pseudomonadota</taxon>
        <taxon>Alphaproteobacteria</taxon>
        <taxon>Hyphomicrobiales</taxon>
        <taxon>Nitrobacteraceae</taxon>
        <taxon>Tardiphaga</taxon>
    </lineage>
</organism>
<evidence type="ECO:0000256" key="7">
    <source>
        <dbReference type="ARBA" id="ARBA00023136"/>
    </source>
</evidence>
<reference evidence="12" key="1">
    <citation type="journal article" date="2020" name="Mol. Plant Microbe">
        <title>Rhizobial microsymbionts of the narrowly endemic Oxytropis species growing in Kamchatka are characterized by significant genetic diversity and possess a set of genes that are associated with T3SS and T6SS secretion systems and can affect the development of symbiosis.</title>
        <authorList>
            <person name="Safronova V."/>
            <person name="Guro P."/>
            <person name="Sazanova A."/>
            <person name="Kuznetsova I."/>
            <person name="Belimov A."/>
            <person name="Yakubov V."/>
            <person name="Chirak E."/>
            <person name="Afonin A."/>
            <person name="Gogolev Y."/>
            <person name="Andronov E."/>
            <person name="Tikhonovich I."/>
        </authorList>
    </citation>
    <scope>NUCLEOTIDE SEQUENCE [LARGE SCALE GENOMIC DNA]</scope>
    <source>
        <strain evidence="12">581</strain>
    </source>
</reference>
<name>A0A7G6U4Z4_9BRAD</name>
<evidence type="ECO:0000256" key="6">
    <source>
        <dbReference type="ARBA" id="ARBA00023134"/>
    </source>
</evidence>
<dbReference type="SUPFAM" id="SSF52540">
    <property type="entry name" value="P-loop containing nucleoside triphosphate hydrolases"/>
    <property type="match status" value="1"/>
</dbReference>
<dbReference type="Proteomes" id="UP000515291">
    <property type="component" value="Chromosome"/>
</dbReference>
<evidence type="ECO:0000256" key="9">
    <source>
        <dbReference type="ARBA" id="ARBA00048027"/>
    </source>
</evidence>
<sequence>MSDTPETPKLSWWRRLSGGLKRTSSALGTAVADLVTKRKLDRAMLEDIEDVLLRADLGTEVAARISAAVGHGRYDKAISADEVKTVVATEVEKVLSAVAKPLVIDTSHKPFVILVVGVNGSGKTTTIGKLASTFSAEGRKVMLAAGDTFRAAAIEQLKVWGERNKVPVIAGAQGSDSASLAFTAVTAARDDKRDVLLIDTAGRLQNKTELMVELEKVVRVIKKVDASAPHAVLLVLDATVGQNALSQVEAFHRTAGVTGLVMTKLDGTARGGILVALSEKYKLPVHFIGVGEGIDDLAPFTARDFAQAIAGIES</sequence>
<dbReference type="GO" id="GO:0005886">
    <property type="term" value="C:plasma membrane"/>
    <property type="evidence" value="ECO:0007669"/>
    <property type="project" value="UniProtKB-SubCell"/>
</dbReference>
<dbReference type="FunFam" id="3.40.50.300:FF:000053">
    <property type="entry name" value="Signal recognition particle receptor FtsY"/>
    <property type="match status" value="1"/>
</dbReference>
<evidence type="ECO:0000256" key="8">
    <source>
        <dbReference type="ARBA" id="ARBA00023170"/>
    </source>
</evidence>
<keyword evidence="7 10" id="KW-0472">Membrane</keyword>
<dbReference type="PROSITE" id="PS00300">
    <property type="entry name" value="SRP54"/>
    <property type="match status" value="1"/>
</dbReference>
<dbReference type="RefSeq" id="WP_175369431.1">
    <property type="nucleotide sequence ID" value="NZ_CP050292.1"/>
</dbReference>
<dbReference type="GO" id="GO:0005525">
    <property type="term" value="F:GTP binding"/>
    <property type="evidence" value="ECO:0007669"/>
    <property type="project" value="UniProtKB-UniRule"/>
</dbReference>
<dbReference type="NCBIfam" id="TIGR00064">
    <property type="entry name" value="ftsY"/>
    <property type="match status" value="1"/>
</dbReference>
<accession>A0A7G6U4Z4</accession>
<keyword evidence="2 10" id="KW-1003">Cell membrane</keyword>
<comment type="subunit">
    <text evidence="10">Part of the signal recognition particle protein translocation system, which is composed of SRP and FtsY. SRP is a ribonucleoprotein composed of Ffh and a 4.5S RNA molecule.</text>
</comment>
<dbReference type="GO" id="GO:0003924">
    <property type="term" value="F:GTPase activity"/>
    <property type="evidence" value="ECO:0007669"/>
    <property type="project" value="UniProtKB-UniRule"/>
</dbReference>
<dbReference type="EMBL" id="CP050292">
    <property type="protein sequence ID" value="QND74076.1"/>
    <property type="molecule type" value="Genomic_DNA"/>
</dbReference>
<evidence type="ECO:0000256" key="5">
    <source>
        <dbReference type="ARBA" id="ARBA00022801"/>
    </source>
</evidence>
<dbReference type="Gene3D" id="1.20.120.140">
    <property type="entry name" value="Signal recognition particle SRP54, nucleotide-binding domain"/>
    <property type="match status" value="1"/>
</dbReference>